<dbReference type="Proteomes" id="UP000644147">
    <property type="component" value="Unassembled WGS sequence"/>
</dbReference>
<reference evidence="4 5" key="1">
    <citation type="submission" date="2020-12" db="EMBL/GenBank/DDBJ databases">
        <title>Bacterial novel species Adhaeribacter sp. BT258 isolated from soil.</title>
        <authorList>
            <person name="Jung H.-Y."/>
        </authorList>
    </citation>
    <scope>NUCLEOTIDE SEQUENCE [LARGE SCALE GENOMIC DNA]</scope>
    <source>
        <strain evidence="4 5">BT258</strain>
    </source>
</reference>
<proteinExistence type="predicted"/>
<feature type="domain" description="Secretion system C-terminal sorting" evidence="3">
    <location>
        <begin position="825"/>
        <end position="898"/>
    </location>
</feature>
<keyword evidence="2" id="KW-0732">Signal</keyword>
<protein>
    <submittedName>
        <fullName evidence="4">T9SS type A sorting domain-containing protein</fullName>
    </submittedName>
</protein>
<dbReference type="Gene3D" id="2.60.40.10">
    <property type="entry name" value="Immunoglobulins"/>
    <property type="match status" value="2"/>
</dbReference>
<comment type="caution">
    <text evidence="4">The sequence shown here is derived from an EMBL/GenBank/DDBJ whole genome shotgun (WGS) entry which is preliminary data.</text>
</comment>
<dbReference type="RefSeq" id="WP_200507777.1">
    <property type="nucleotide sequence ID" value="NZ_JAEHFX010000012.1"/>
</dbReference>
<evidence type="ECO:0000256" key="1">
    <source>
        <dbReference type="SAM" id="MobiDB-lite"/>
    </source>
</evidence>
<dbReference type="InterPro" id="IPR013783">
    <property type="entry name" value="Ig-like_fold"/>
</dbReference>
<organism evidence="4 5">
    <name type="scientific">Adhaeribacter terrigena</name>
    <dbReference type="NCBI Taxonomy" id="2793070"/>
    <lineage>
        <taxon>Bacteria</taxon>
        <taxon>Pseudomonadati</taxon>
        <taxon>Bacteroidota</taxon>
        <taxon>Cytophagia</taxon>
        <taxon>Cytophagales</taxon>
        <taxon>Hymenobacteraceae</taxon>
        <taxon>Adhaeribacter</taxon>
    </lineage>
</organism>
<dbReference type="InterPro" id="IPR026444">
    <property type="entry name" value="Secre_tail"/>
</dbReference>
<dbReference type="NCBIfam" id="TIGR04183">
    <property type="entry name" value="Por_Secre_tail"/>
    <property type="match status" value="1"/>
</dbReference>
<dbReference type="Gene3D" id="2.60.120.260">
    <property type="entry name" value="Galactose-binding domain-like"/>
    <property type="match status" value="2"/>
</dbReference>
<name>A0ABS1C6P2_9BACT</name>
<feature type="chain" id="PRO_5046856876" evidence="2">
    <location>
        <begin position="23"/>
        <end position="899"/>
    </location>
</feature>
<evidence type="ECO:0000313" key="5">
    <source>
        <dbReference type="Proteomes" id="UP000644147"/>
    </source>
</evidence>
<dbReference type="Pfam" id="PF18962">
    <property type="entry name" value="Por_Secre_tail"/>
    <property type="match status" value="1"/>
</dbReference>
<gene>
    <name evidence="4" type="ORF">I5M27_17985</name>
</gene>
<feature type="compositionally biased region" description="Gly residues" evidence="1">
    <location>
        <begin position="450"/>
        <end position="463"/>
    </location>
</feature>
<dbReference type="EMBL" id="JAEHFX010000012">
    <property type="protein sequence ID" value="MBK0404886.1"/>
    <property type="molecule type" value="Genomic_DNA"/>
</dbReference>
<evidence type="ECO:0000313" key="4">
    <source>
        <dbReference type="EMBL" id="MBK0404886.1"/>
    </source>
</evidence>
<accession>A0ABS1C6P2</accession>
<dbReference type="Gene3D" id="2.60.40.3080">
    <property type="match status" value="1"/>
</dbReference>
<feature type="region of interest" description="Disordered" evidence="1">
    <location>
        <begin position="444"/>
        <end position="472"/>
    </location>
</feature>
<evidence type="ECO:0000259" key="3">
    <source>
        <dbReference type="Pfam" id="PF18962"/>
    </source>
</evidence>
<feature type="signal peptide" evidence="2">
    <location>
        <begin position="1"/>
        <end position="22"/>
    </location>
</feature>
<sequence>MKKLIPLSLLILILAGRAWGQACTTPISTFPYFENFEAGNGNWTSGGTNSSWAWGTPSKPGITGAASGTKAWATNLIGNHNSGEDSYVMSPCFNFASVVAPIFSAKIFWQTEHNWDGAVLQSSIDNGLTWQTVGTVGAPNNWYNNSGISSFPGGQLTGWSGSGSTGSGGWVLAKHALTGLGGQTNVRLRIAFASDPGVNLGGFALDDVLLTEMSGLDLELTSFISPVSGCLLSAAETVCVTITNRGLAAQSNFPVSYQVGSGPVVTETVTDTIAPFDTYTYCFLQTANLSTAGSYTITATTLLTGDSDPSNNTATTSITSVPLISTFPYSQNFENGQGGWRAGGTNSSWVLGTPAKQIIQGAASGVNAWVTRLTGNHNTLENSWVTSPCFNFSALTSADPDLEMKVWWASEAAVAGAVLQSSIDGGATWQTIGTMGQPNNWYNSGTISGNPGGQQQGWSGGAGSNPTPPGSNGWVKVKHRLTGLSGQPAVMLRVAFGSNTWSAHDGFAFDDVRIADNTHNLSIYSFEPLSQVCGFSNSEKVEVMIENLGSIAISNYHLQFRVDGGAWTTAATSTPLMPDVPKKFTFTQTADLSAAGPHSIEVRIVNNAGIDPDMTNNTVIYNVTNTLFNALPVTLDFETPPTSMIAARIVTRPKSAINEVAGTGRAGKGLIMDGINHSKWVDPIGIDPFINNEDNLSGIYICLTPIQVGTDSLILTFDLKQLYKTSMFNTNFRVTVNGNQVGQTYWPPFGGYPAGIPAPWKTIKVNLTPYKNKGTIQIGLESNVKEEYANGTGTANVIDNIQIVRVACSTCVGISENILQSNLIVFPNPSTGLFNLQIPTTIRDYAVEVTDLTGKLVKQQTVTNNAGTTQLNLNGTAKGIYILKIASEGNVATRKLIVE</sequence>
<evidence type="ECO:0000256" key="2">
    <source>
        <dbReference type="SAM" id="SignalP"/>
    </source>
</evidence>
<keyword evidence="5" id="KW-1185">Reference proteome</keyword>